<accession>A0A1J7IKW9</accession>
<feature type="region of interest" description="Disordered" evidence="1">
    <location>
        <begin position="1"/>
        <end position="36"/>
    </location>
</feature>
<evidence type="ECO:0000313" key="3">
    <source>
        <dbReference type="EMBL" id="OIW27931.1"/>
    </source>
</evidence>
<name>A0A1J7IKW9_9PEZI</name>
<reference evidence="3 4" key="1">
    <citation type="submission" date="2016-10" db="EMBL/GenBank/DDBJ databases">
        <title>Draft genome sequence of Coniochaeta ligniaria NRRL30616, a lignocellulolytic fungus for bioabatement of inhibitors in plant biomass hydrolysates.</title>
        <authorList>
            <consortium name="DOE Joint Genome Institute"/>
            <person name="Jimenez D.J."/>
            <person name="Hector R.E."/>
            <person name="Riley R."/>
            <person name="Sun H."/>
            <person name="Grigoriev I.V."/>
            <person name="Van Elsas J.D."/>
            <person name="Nichols N.N."/>
        </authorList>
    </citation>
    <scope>NUCLEOTIDE SEQUENCE [LARGE SCALE GENOMIC DNA]</scope>
    <source>
        <strain evidence="3 4">NRRL 30616</strain>
    </source>
</reference>
<sequence length="306" mass="35095">MPSSTPDHSPSAPGPSTINPTMPGISVVDSTTPSNTPGWLERRNIVIARSQQAESTPTNRTEVSRLEKMLQSPRIDLYFNRPQHQIGYLFIIHIVFFFFVWDAQRAGRFKDSDGKDTRVNAGLYFAVFDEIGPFCLYTAFALLECRNWRTVARWEFIAMAVSWAKSIVVLVWTFGNIKAGSQGPVKFPATKWDLVLFFLVRFLVFGGLWKMVQAGLNKRWERSWVPPPRRPTPAAARVARPHRAVPVRLQRRVGPGVRRQRTRRDMLDTLEGRRAYWAEIRGRGWILHARGRVESRLELRFTCSGN</sequence>
<dbReference type="Proteomes" id="UP000182658">
    <property type="component" value="Unassembled WGS sequence"/>
</dbReference>
<dbReference type="InParanoid" id="A0A1J7IKW9"/>
<dbReference type="OrthoDB" id="10570417at2759"/>
<keyword evidence="2" id="KW-0812">Transmembrane</keyword>
<evidence type="ECO:0000313" key="4">
    <source>
        <dbReference type="Proteomes" id="UP000182658"/>
    </source>
</evidence>
<evidence type="ECO:0000256" key="2">
    <source>
        <dbReference type="SAM" id="Phobius"/>
    </source>
</evidence>
<evidence type="ECO:0000256" key="1">
    <source>
        <dbReference type="SAM" id="MobiDB-lite"/>
    </source>
</evidence>
<feature type="transmembrane region" description="Helical" evidence="2">
    <location>
        <begin position="86"/>
        <end position="103"/>
    </location>
</feature>
<dbReference type="EMBL" id="KV875099">
    <property type="protein sequence ID" value="OIW27931.1"/>
    <property type="molecule type" value="Genomic_DNA"/>
</dbReference>
<keyword evidence="2" id="KW-0472">Membrane</keyword>
<feature type="transmembrane region" description="Helical" evidence="2">
    <location>
        <begin position="194"/>
        <end position="212"/>
    </location>
</feature>
<feature type="transmembrane region" description="Helical" evidence="2">
    <location>
        <begin position="155"/>
        <end position="174"/>
    </location>
</feature>
<protein>
    <submittedName>
        <fullName evidence="3">Uncharacterized protein</fullName>
    </submittedName>
</protein>
<feature type="compositionally biased region" description="Polar residues" evidence="1">
    <location>
        <begin position="1"/>
        <end position="20"/>
    </location>
</feature>
<feature type="transmembrane region" description="Helical" evidence="2">
    <location>
        <begin position="123"/>
        <end position="143"/>
    </location>
</feature>
<keyword evidence="2" id="KW-1133">Transmembrane helix</keyword>
<organism evidence="3 4">
    <name type="scientific">Coniochaeta ligniaria NRRL 30616</name>
    <dbReference type="NCBI Taxonomy" id="1408157"/>
    <lineage>
        <taxon>Eukaryota</taxon>
        <taxon>Fungi</taxon>
        <taxon>Dikarya</taxon>
        <taxon>Ascomycota</taxon>
        <taxon>Pezizomycotina</taxon>
        <taxon>Sordariomycetes</taxon>
        <taxon>Sordariomycetidae</taxon>
        <taxon>Coniochaetales</taxon>
        <taxon>Coniochaetaceae</taxon>
        <taxon>Coniochaeta</taxon>
    </lineage>
</organism>
<keyword evidence="4" id="KW-1185">Reference proteome</keyword>
<gene>
    <name evidence="3" type="ORF">CONLIGDRAFT_646146</name>
</gene>
<proteinExistence type="predicted"/>
<dbReference type="AlphaFoldDB" id="A0A1J7IKW9"/>